<dbReference type="InterPro" id="IPR003593">
    <property type="entry name" value="AAA+_ATPase"/>
</dbReference>
<organism evidence="6 7">
    <name type="scientific">Micromonospora vinacea</name>
    <dbReference type="NCBI Taxonomy" id="709878"/>
    <lineage>
        <taxon>Bacteria</taxon>
        <taxon>Bacillati</taxon>
        <taxon>Actinomycetota</taxon>
        <taxon>Actinomycetes</taxon>
        <taxon>Micromonosporales</taxon>
        <taxon>Micromonosporaceae</taxon>
        <taxon>Micromonospora</taxon>
    </lineage>
</organism>
<name>A0ABS0KBL9_9ACTN</name>
<keyword evidence="4" id="KW-0067">ATP-binding</keyword>
<dbReference type="EMBL" id="JADOTY010000001">
    <property type="protein sequence ID" value="MBG6106026.1"/>
    <property type="molecule type" value="Genomic_DNA"/>
</dbReference>
<dbReference type="PANTHER" id="PTHR43335:SF2">
    <property type="entry name" value="ABC TRANSPORTER, ATP-BINDING PROTEIN"/>
    <property type="match status" value="1"/>
</dbReference>
<gene>
    <name evidence="6" type="ORF">IW249_006440</name>
</gene>
<sequence>MRIEISGLTKTYRGGVAAIDGLDLAVPTGMFGLLGANGAGKTTLMRILAGIVRPTSGRVTVGEHDLGTGAGRTAVQRDLGYLPQDLGVYPDLTARQFLDYVALLKGMDDRTVRRRRVGELLEVVALTEHADRRLRGFSGGMRQRVGIAQALLADPQLLIVDEPTAGLDPEERIRFRTLLSQFAGRRTVLLSTHIVDDIGQTCREVAVLAKGRLIFRGTVEELTRRAQGQVWSVVTDGPAPTEGTVVSALPHDDGMRYRIVAPSAPSPGARLLEPGLEDGYLAVATGRGNASRQPASPPGPRP</sequence>
<dbReference type="SMART" id="SM00382">
    <property type="entry name" value="AAA"/>
    <property type="match status" value="1"/>
</dbReference>
<dbReference type="SUPFAM" id="SSF52540">
    <property type="entry name" value="P-loop containing nucleoside triphosphate hydrolases"/>
    <property type="match status" value="1"/>
</dbReference>
<feature type="domain" description="ABC transporter" evidence="5">
    <location>
        <begin position="3"/>
        <end position="235"/>
    </location>
</feature>
<dbReference type="InterPro" id="IPR017871">
    <property type="entry name" value="ABC_transporter-like_CS"/>
</dbReference>
<dbReference type="PROSITE" id="PS00211">
    <property type="entry name" value="ABC_TRANSPORTER_1"/>
    <property type="match status" value="1"/>
</dbReference>
<keyword evidence="2" id="KW-0813">Transport</keyword>
<dbReference type="RefSeq" id="WP_196924241.1">
    <property type="nucleotide sequence ID" value="NZ_JADOTY010000001.1"/>
</dbReference>
<dbReference type="PANTHER" id="PTHR43335">
    <property type="entry name" value="ABC TRANSPORTER, ATP-BINDING PROTEIN"/>
    <property type="match status" value="1"/>
</dbReference>
<comment type="similarity">
    <text evidence="1">Belongs to the ABC transporter superfamily.</text>
</comment>
<evidence type="ECO:0000256" key="2">
    <source>
        <dbReference type="ARBA" id="ARBA00022448"/>
    </source>
</evidence>
<keyword evidence="7" id="KW-1185">Reference proteome</keyword>
<keyword evidence="3" id="KW-0547">Nucleotide-binding</keyword>
<evidence type="ECO:0000256" key="1">
    <source>
        <dbReference type="ARBA" id="ARBA00005417"/>
    </source>
</evidence>
<evidence type="ECO:0000313" key="7">
    <source>
        <dbReference type="Proteomes" id="UP000631791"/>
    </source>
</evidence>
<dbReference type="InterPro" id="IPR003439">
    <property type="entry name" value="ABC_transporter-like_ATP-bd"/>
</dbReference>
<comment type="caution">
    <text evidence="6">The sequence shown here is derived from an EMBL/GenBank/DDBJ whole genome shotgun (WGS) entry which is preliminary data.</text>
</comment>
<evidence type="ECO:0000259" key="5">
    <source>
        <dbReference type="PROSITE" id="PS50893"/>
    </source>
</evidence>
<accession>A0ABS0KBL9</accession>
<evidence type="ECO:0000313" key="6">
    <source>
        <dbReference type="EMBL" id="MBG6106026.1"/>
    </source>
</evidence>
<dbReference type="PROSITE" id="PS50893">
    <property type="entry name" value="ABC_TRANSPORTER_2"/>
    <property type="match status" value="1"/>
</dbReference>
<dbReference type="Proteomes" id="UP000631791">
    <property type="component" value="Unassembled WGS sequence"/>
</dbReference>
<proteinExistence type="inferred from homology"/>
<protein>
    <submittedName>
        <fullName evidence="6">ABC-type multidrug transport system ATPase subunit</fullName>
    </submittedName>
</protein>
<dbReference type="InterPro" id="IPR027417">
    <property type="entry name" value="P-loop_NTPase"/>
</dbReference>
<dbReference type="Gene3D" id="3.40.50.300">
    <property type="entry name" value="P-loop containing nucleotide triphosphate hydrolases"/>
    <property type="match status" value="1"/>
</dbReference>
<evidence type="ECO:0000256" key="4">
    <source>
        <dbReference type="ARBA" id="ARBA00022840"/>
    </source>
</evidence>
<reference evidence="6 7" key="1">
    <citation type="submission" date="2020-11" db="EMBL/GenBank/DDBJ databases">
        <title>Sequencing the genomes of 1000 actinobacteria strains.</title>
        <authorList>
            <person name="Klenk H.-P."/>
        </authorList>
    </citation>
    <scope>NUCLEOTIDE SEQUENCE [LARGE SCALE GENOMIC DNA]</scope>
    <source>
        <strain evidence="6 7">DSM 101695</strain>
    </source>
</reference>
<dbReference type="Pfam" id="PF00005">
    <property type="entry name" value="ABC_tran"/>
    <property type="match status" value="1"/>
</dbReference>
<evidence type="ECO:0000256" key="3">
    <source>
        <dbReference type="ARBA" id="ARBA00022741"/>
    </source>
</evidence>